<dbReference type="PANTHER" id="PTHR42867:SF1">
    <property type="entry name" value="MEMBRANE PROTEIN-RELATED"/>
    <property type="match status" value="1"/>
</dbReference>
<evidence type="ECO:0000256" key="1">
    <source>
        <dbReference type="SAM" id="MobiDB-lite"/>
    </source>
</evidence>
<accession>A0A2K9P5K8</accession>
<evidence type="ECO:0000256" key="2">
    <source>
        <dbReference type="SAM" id="Phobius"/>
    </source>
</evidence>
<feature type="transmembrane region" description="Helical" evidence="2">
    <location>
        <begin position="148"/>
        <end position="175"/>
    </location>
</feature>
<keyword evidence="2" id="KW-0472">Membrane</keyword>
<keyword evidence="2" id="KW-1133">Transmembrane helix</keyword>
<organism evidence="3 4">
    <name type="scientific">Monoglobus pectinilyticus</name>
    <dbReference type="NCBI Taxonomy" id="1981510"/>
    <lineage>
        <taxon>Bacteria</taxon>
        <taxon>Bacillati</taxon>
        <taxon>Bacillota</taxon>
        <taxon>Clostridia</taxon>
        <taxon>Monoglobales</taxon>
        <taxon>Monoglobaceae</taxon>
        <taxon>Monoglobus</taxon>
    </lineage>
</organism>
<proteinExistence type="predicted"/>
<feature type="transmembrane region" description="Helical" evidence="2">
    <location>
        <begin position="187"/>
        <end position="208"/>
    </location>
</feature>
<dbReference type="AlphaFoldDB" id="A0A2K9P5K8"/>
<keyword evidence="4" id="KW-1185">Reference proteome</keyword>
<sequence>MNLSDDNKNEIKSSQMSGVLDEVDQNKTDSVQNLCGIAKKTSIGGQAVIEGVMMRGPEKIATAVRKPDGEIVVDEQPLGKGRKSKFVKLPIIRGCVNFFDSMIVGVKSLMFSAKFFDVDDDGNEVEQEPGKFEAWLEKKLDSEKAMNVIIYCSVIFSMFLSIGLFILLPTLIAGFLTDFMQVHNNTVLTLIEGIVRIAIFIVYLSLVAQMKDIKRVFMYHGAEHKSIFCYESGLPLTVENVRIQSRLHPRCGTSFLLIVMVISILVFSIIPWQQESFTHIPVIGVMFSAMPWAIWRLILRLLLLPIVAGISYEIIKFAGRHDNWFTRAISAPGMWFQLITTNEPEDDQIEVAIRSLKAVIPEDKTADVW</sequence>
<feature type="transmembrane region" description="Helical" evidence="2">
    <location>
        <begin position="252"/>
        <end position="272"/>
    </location>
</feature>
<dbReference type="InterPro" id="IPR010787">
    <property type="entry name" value="DUF1385"/>
</dbReference>
<evidence type="ECO:0000313" key="4">
    <source>
        <dbReference type="Proteomes" id="UP000235589"/>
    </source>
</evidence>
<name>A0A2K9P5K8_9FIRM</name>
<feature type="transmembrane region" description="Helical" evidence="2">
    <location>
        <begin position="292"/>
        <end position="315"/>
    </location>
</feature>
<reference evidence="3 4" key="1">
    <citation type="submission" date="2017-04" db="EMBL/GenBank/DDBJ databases">
        <title>Monoglobus pectinilyticus 14 draft genome.</title>
        <authorList>
            <person name="Kim C."/>
            <person name="Rosendale D.I."/>
            <person name="Kelly W.J."/>
            <person name="Tannock G.W."/>
            <person name="Patchett M.L."/>
            <person name="Jordens J.Z."/>
        </authorList>
    </citation>
    <scope>NUCLEOTIDE SEQUENCE [LARGE SCALE GENOMIC DNA]</scope>
    <source>
        <strain evidence="3 4">14</strain>
    </source>
</reference>
<dbReference type="EMBL" id="CP020991">
    <property type="protein sequence ID" value="AUO20259.1"/>
    <property type="molecule type" value="Genomic_DNA"/>
</dbReference>
<dbReference type="PANTHER" id="PTHR42867">
    <property type="entry name" value="MEMBRANE PROTEIN-RELATED"/>
    <property type="match status" value="1"/>
</dbReference>
<feature type="region of interest" description="Disordered" evidence="1">
    <location>
        <begin position="1"/>
        <end position="23"/>
    </location>
</feature>
<dbReference type="RefSeq" id="WP_306560509.1">
    <property type="nucleotide sequence ID" value="NZ_CP020991.1"/>
</dbReference>
<dbReference type="Proteomes" id="UP000235589">
    <property type="component" value="Chromosome"/>
</dbReference>
<protein>
    <submittedName>
        <fullName evidence="3">Membrane protein</fullName>
    </submittedName>
</protein>
<gene>
    <name evidence="3" type="ORF">B9O19_02117</name>
</gene>
<dbReference type="KEGG" id="mpec:B9O19_02117"/>
<evidence type="ECO:0000313" key="3">
    <source>
        <dbReference type="EMBL" id="AUO20259.1"/>
    </source>
</evidence>
<keyword evidence="2" id="KW-0812">Transmembrane</keyword>
<feature type="compositionally biased region" description="Basic and acidic residues" evidence="1">
    <location>
        <begin position="1"/>
        <end position="11"/>
    </location>
</feature>
<dbReference type="Pfam" id="PF07136">
    <property type="entry name" value="DUF1385"/>
    <property type="match status" value="1"/>
</dbReference>
<dbReference type="GeneID" id="98063490"/>